<gene>
    <name evidence="2" type="ORF">COLO4_06827</name>
</gene>
<feature type="compositionally biased region" description="Polar residues" evidence="1">
    <location>
        <begin position="1"/>
        <end position="21"/>
    </location>
</feature>
<evidence type="ECO:0000256" key="1">
    <source>
        <dbReference type="SAM" id="MobiDB-lite"/>
    </source>
</evidence>
<feature type="region of interest" description="Disordered" evidence="1">
    <location>
        <begin position="1"/>
        <end position="93"/>
    </location>
</feature>
<keyword evidence="3" id="KW-1185">Reference proteome</keyword>
<reference evidence="3" key="1">
    <citation type="submission" date="2013-09" db="EMBL/GenBank/DDBJ databases">
        <title>Corchorus olitorius genome sequencing.</title>
        <authorList>
            <person name="Alam M."/>
            <person name="Haque M.S."/>
            <person name="Islam M.S."/>
            <person name="Emdad E.M."/>
            <person name="Islam M.M."/>
            <person name="Ahmed B."/>
            <person name="Halim A."/>
            <person name="Hossen Q.M.M."/>
            <person name="Hossain M.Z."/>
            <person name="Ahmed R."/>
            <person name="Khan M.M."/>
            <person name="Islam R."/>
            <person name="Rashid M.M."/>
            <person name="Khan S.A."/>
            <person name="Rahman M.S."/>
            <person name="Alam M."/>
            <person name="Yahiya A.S."/>
            <person name="Khan M.S."/>
            <person name="Azam M.S."/>
            <person name="Haque T."/>
            <person name="Lashkar M.Z.H."/>
            <person name="Akhand A.I."/>
            <person name="Morshed G."/>
            <person name="Roy S."/>
            <person name="Uddin K.S."/>
            <person name="Rabeya T."/>
            <person name="Hossain A.S."/>
            <person name="Chowdhury A."/>
            <person name="Snigdha A.R."/>
            <person name="Mortoza M.S."/>
            <person name="Matin S.A."/>
            <person name="Hoque S.M.E."/>
            <person name="Islam M.K."/>
            <person name="Roy D.K."/>
            <person name="Haider R."/>
            <person name="Moosa M.M."/>
            <person name="Elias S.M."/>
            <person name="Hasan A.M."/>
            <person name="Jahan S."/>
            <person name="Shafiuddin M."/>
            <person name="Mahmood N."/>
            <person name="Shommy N.S."/>
        </authorList>
    </citation>
    <scope>NUCLEOTIDE SEQUENCE [LARGE SCALE GENOMIC DNA]</scope>
    <source>
        <strain evidence="3">cv. O-4</strain>
    </source>
</reference>
<dbReference type="EMBL" id="AWUE01012927">
    <property type="protein sequence ID" value="OMP08047.1"/>
    <property type="molecule type" value="Genomic_DNA"/>
</dbReference>
<protein>
    <submittedName>
        <fullName evidence="2">Uncharacterized protein</fullName>
    </submittedName>
</protein>
<name>A0A1R3KLT4_9ROSI</name>
<feature type="compositionally biased region" description="Polar residues" evidence="1">
    <location>
        <begin position="56"/>
        <end position="78"/>
    </location>
</feature>
<dbReference type="Proteomes" id="UP000187203">
    <property type="component" value="Unassembled WGS sequence"/>
</dbReference>
<feature type="compositionally biased region" description="Polar residues" evidence="1">
    <location>
        <begin position="29"/>
        <end position="48"/>
    </location>
</feature>
<accession>A0A1R3KLT4</accession>
<sequence length="93" mass="10357">MNLPYPTNRSHPTLPNRNKISSLFFPSFDPNSNLSNSQSHLTNLSTRDSPIETKTPKSSNRPINSQIPAAKPSSNLPNGNLKHKQKPSPQQRI</sequence>
<evidence type="ECO:0000313" key="2">
    <source>
        <dbReference type="EMBL" id="OMP08047.1"/>
    </source>
</evidence>
<comment type="caution">
    <text evidence="2">The sequence shown here is derived from an EMBL/GenBank/DDBJ whole genome shotgun (WGS) entry which is preliminary data.</text>
</comment>
<proteinExistence type="predicted"/>
<evidence type="ECO:0000313" key="3">
    <source>
        <dbReference type="Proteomes" id="UP000187203"/>
    </source>
</evidence>
<dbReference type="AlphaFoldDB" id="A0A1R3KLT4"/>
<organism evidence="2 3">
    <name type="scientific">Corchorus olitorius</name>
    <dbReference type="NCBI Taxonomy" id="93759"/>
    <lineage>
        <taxon>Eukaryota</taxon>
        <taxon>Viridiplantae</taxon>
        <taxon>Streptophyta</taxon>
        <taxon>Embryophyta</taxon>
        <taxon>Tracheophyta</taxon>
        <taxon>Spermatophyta</taxon>
        <taxon>Magnoliopsida</taxon>
        <taxon>eudicotyledons</taxon>
        <taxon>Gunneridae</taxon>
        <taxon>Pentapetalae</taxon>
        <taxon>rosids</taxon>
        <taxon>malvids</taxon>
        <taxon>Malvales</taxon>
        <taxon>Malvaceae</taxon>
        <taxon>Grewioideae</taxon>
        <taxon>Apeibeae</taxon>
        <taxon>Corchorus</taxon>
    </lineage>
</organism>